<keyword evidence="10 12" id="KW-0472">Membrane</keyword>
<protein>
    <recommendedName>
        <fullName evidence="3 12">Flagellar biosynthetic protein FlhB</fullName>
    </recommendedName>
</protein>
<dbReference type="AlphaFoldDB" id="Q9X011"/>
<dbReference type="NCBIfam" id="TIGR00328">
    <property type="entry name" value="flhB"/>
    <property type="match status" value="1"/>
</dbReference>
<reference evidence="13 14" key="1">
    <citation type="journal article" date="1999" name="Nature">
        <title>Evidence for lateral gene transfer between Archaea and Bacteria from genome sequence of Thermotoga maritima.</title>
        <authorList>
            <person name="Nelson K.E."/>
            <person name="Clayton R.A."/>
            <person name="Gill S.R."/>
            <person name="Gwinn M.L."/>
            <person name="Dodson R.J."/>
            <person name="Haft D.H."/>
            <person name="Hickey E.K."/>
            <person name="Peterson J.D."/>
            <person name="Nelson W.C."/>
            <person name="Ketchum K.A."/>
            <person name="McDonald L."/>
            <person name="Utterback T.R."/>
            <person name="Malek J.A."/>
            <person name="Linher K.D."/>
            <person name="Garrett M.M."/>
            <person name="Stewart A.M."/>
            <person name="Cotton M.D."/>
            <person name="Pratt M.S."/>
            <person name="Phillips C.A."/>
            <person name="Richardson D."/>
            <person name="Heidelberg J."/>
            <person name="Sutton G.G."/>
            <person name="Fleischmann R.D."/>
            <person name="White O."/>
            <person name="Salzberg S.L."/>
            <person name="Smith H.O."/>
            <person name="Venter J.C."/>
            <person name="Fraser C.M."/>
        </authorList>
    </citation>
    <scope>NUCLEOTIDE SEQUENCE [LARGE SCALE GENOMIC DNA]</scope>
    <source>
        <strain evidence="14">ATCC 43589 / DSM 3109 / JCM 10099 / NBRC 100826 / MSB8</strain>
    </source>
</reference>
<keyword evidence="7 12" id="KW-1005">Bacterial flagellum biogenesis</keyword>
<name>Q9X011_THEMA</name>
<keyword evidence="5 12" id="KW-1003">Cell membrane</keyword>
<dbReference type="KEGG" id="tmw:THMA_0931"/>
<dbReference type="Proteomes" id="UP000008183">
    <property type="component" value="Chromosome"/>
</dbReference>
<keyword evidence="13" id="KW-0966">Cell projection</keyword>
<evidence type="ECO:0000313" key="13">
    <source>
        <dbReference type="EMBL" id="AAD35990.1"/>
    </source>
</evidence>
<dbReference type="PIR" id="D72319">
    <property type="entry name" value="D72319"/>
</dbReference>
<comment type="subcellular location">
    <subcellularLocation>
        <location evidence="1">Cell membrane</location>
        <topology evidence="1">Multi-pass membrane protein</topology>
    </subcellularLocation>
</comment>
<evidence type="ECO:0000256" key="12">
    <source>
        <dbReference type="RuleBase" id="RU364091"/>
    </source>
</evidence>
<dbReference type="InterPro" id="IPR006136">
    <property type="entry name" value="FlhB"/>
</dbReference>
<evidence type="ECO:0000256" key="2">
    <source>
        <dbReference type="ARBA" id="ARBA00010690"/>
    </source>
</evidence>
<evidence type="ECO:0000256" key="5">
    <source>
        <dbReference type="ARBA" id="ARBA00022475"/>
    </source>
</evidence>
<dbReference type="KEGG" id="tma:TM0909"/>
<dbReference type="FunFam" id="3.40.1690.10:FF:000001">
    <property type="entry name" value="Flagellar biosynthetic protein FlhB"/>
    <property type="match status" value="1"/>
</dbReference>
<evidence type="ECO:0000256" key="9">
    <source>
        <dbReference type="ARBA" id="ARBA00022989"/>
    </source>
</evidence>
<dbReference type="SUPFAM" id="SSF160544">
    <property type="entry name" value="EscU C-terminal domain-like"/>
    <property type="match status" value="1"/>
</dbReference>
<dbReference type="PRINTS" id="PR00950">
    <property type="entry name" value="TYPE3IMSPROT"/>
</dbReference>
<dbReference type="InterPro" id="IPR029025">
    <property type="entry name" value="T3SS_substrate_exporter_C"/>
</dbReference>
<dbReference type="EnsemblBacteria" id="AAD35990">
    <property type="protein sequence ID" value="AAD35990"/>
    <property type="gene ID" value="TM_0909"/>
</dbReference>
<accession>Q9X011</accession>
<keyword evidence="8 12" id="KW-0653">Protein transport</keyword>
<evidence type="ECO:0000256" key="8">
    <source>
        <dbReference type="ARBA" id="ARBA00022927"/>
    </source>
</evidence>
<keyword evidence="9 12" id="KW-1133">Transmembrane helix</keyword>
<keyword evidence="13" id="KW-0282">Flagellum</keyword>
<evidence type="ECO:0000256" key="3">
    <source>
        <dbReference type="ARBA" id="ARBA00021622"/>
    </source>
</evidence>
<feature type="transmembrane region" description="Helical" evidence="12">
    <location>
        <begin position="57"/>
        <end position="78"/>
    </location>
</feature>
<sequence>MGGHGSENLSTQLERYSGTSWEIELLLFAEAERTERATPRKRRRVREEGRAPVSRELNMAVTFLVFALALKIFGYQGVERITEDVQVFLSFEETEDLLMNAVNIFKDVLLIVGAFVVFSMVAGVMIGALQTRFLFAPKALKPDLNRINPIEGFKRLFSLRSLVELLKSVLKVAIVGIVVYQVLKNRWDEMILLTEMSVNDAFANFWDITSEITLKSGMILLALAVFDYFYQRWEFEKSIRMTKQEVKDELKEVEGNPEIKRRQRQMMYDILRRRMLEEVPKADVVITNPTHFAVALKYDPDTMNAPVVVAKGVDHLAFKIIEIAKENDVPVLRNPSLARALYYKTEIGEEIPVEFYRIVAEVLVYVYAKKGVRI</sequence>
<dbReference type="FunCoup" id="Q9X011">
    <property type="interactions" value="94"/>
</dbReference>
<dbReference type="Gene3D" id="6.10.250.2080">
    <property type="match status" value="1"/>
</dbReference>
<dbReference type="Pfam" id="PF01312">
    <property type="entry name" value="Bac_export_2"/>
    <property type="match status" value="1"/>
</dbReference>
<evidence type="ECO:0000256" key="4">
    <source>
        <dbReference type="ARBA" id="ARBA00022448"/>
    </source>
</evidence>
<gene>
    <name evidence="12" type="primary">flhB</name>
    <name evidence="13" type="ordered locus">TM_0909</name>
</gene>
<comment type="caution">
    <text evidence="12">Lacks conserved residue(s) required for the propagation of feature annotation.</text>
</comment>
<feature type="transmembrane region" description="Helical" evidence="12">
    <location>
        <begin position="108"/>
        <end position="129"/>
    </location>
</feature>
<dbReference type="Gene3D" id="3.40.1690.10">
    <property type="entry name" value="secretion proteins EscU"/>
    <property type="match status" value="1"/>
</dbReference>
<evidence type="ECO:0000256" key="10">
    <source>
        <dbReference type="ARBA" id="ARBA00023136"/>
    </source>
</evidence>
<comment type="function">
    <text evidence="12">Required for formation of the rod structure in the basal body of the flagellar apparatus. Together with FliI and FliH, may constitute the export apparatus of flagellin.</text>
</comment>
<comment type="similarity">
    <text evidence="2 12">Belongs to the type III secretion exporter family.</text>
</comment>
<dbReference type="GO" id="GO:0005886">
    <property type="term" value="C:plasma membrane"/>
    <property type="evidence" value="ECO:0000318"/>
    <property type="project" value="GO_Central"/>
</dbReference>
<dbReference type="InterPro" id="IPR006135">
    <property type="entry name" value="T3SS_substrate_exporter"/>
</dbReference>
<dbReference type="PATRIC" id="fig|243274.19.peg.909"/>
<keyword evidence="13" id="KW-0969">Cilium</keyword>
<dbReference type="PaxDb" id="243274-THEMA_00090"/>
<dbReference type="OrthoDB" id="9807950at2"/>
<evidence type="ECO:0000313" key="14">
    <source>
        <dbReference type="Proteomes" id="UP000008183"/>
    </source>
</evidence>
<keyword evidence="14" id="KW-1185">Reference proteome</keyword>
<dbReference type="GO" id="GO:0044780">
    <property type="term" value="P:bacterial-type flagellum assembly"/>
    <property type="evidence" value="ECO:0007669"/>
    <property type="project" value="InterPro"/>
</dbReference>
<organism evidence="13 14">
    <name type="scientific">Thermotoga maritima (strain ATCC 43589 / DSM 3109 / JCM 10099 / NBRC 100826 / MSB8)</name>
    <dbReference type="NCBI Taxonomy" id="243274"/>
    <lineage>
        <taxon>Bacteria</taxon>
        <taxon>Thermotogati</taxon>
        <taxon>Thermotogota</taxon>
        <taxon>Thermotogae</taxon>
        <taxon>Thermotogales</taxon>
        <taxon>Thermotogaceae</taxon>
        <taxon>Thermotoga</taxon>
    </lineage>
</organism>
<dbReference type="RefSeq" id="WP_008193133.1">
    <property type="nucleotide sequence ID" value="NC_000853.1"/>
</dbReference>
<evidence type="ECO:0000256" key="11">
    <source>
        <dbReference type="ARBA" id="ARBA00023225"/>
    </source>
</evidence>
<evidence type="ECO:0000256" key="1">
    <source>
        <dbReference type="ARBA" id="ARBA00004651"/>
    </source>
</evidence>
<keyword evidence="6 12" id="KW-0812">Transmembrane</keyword>
<dbReference type="PANTHER" id="PTHR30531:SF12">
    <property type="entry name" value="FLAGELLAR BIOSYNTHETIC PROTEIN FLHB"/>
    <property type="match status" value="1"/>
</dbReference>
<evidence type="ECO:0000256" key="6">
    <source>
        <dbReference type="ARBA" id="ARBA00022692"/>
    </source>
</evidence>
<dbReference type="EMBL" id="AE000512">
    <property type="protein sequence ID" value="AAD35990.1"/>
    <property type="molecule type" value="Genomic_DNA"/>
</dbReference>
<dbReference type="PANTHER" id="PTHR30531">
    <property type="entry name" value="FLAGELLAR BIOSYNTHETIC PROTEIN FLHB"/>
    <property type="match status" value="1"/>
</dbReference>
<proteinExistence type="inferred from homology"/>
<keyword evidence="11 12" id="KW-1006">Bacterial flagellum protein export</keyword>
<evidence type="ECO:0000256" key="7">
    <source>
        <dbReference type="ARBA" id="ARBA00022795"/>
    </source>
</evidence>
<dbReference type="GO" id="GO:0009306">
    <property type="term" value="P:protein secretion"/>
    <property type="evidence" value="ECO:0007669"/>
    <property type="project" value="InterPro"/>
</dbReference>
<keyword evidence="4 12" id="KW-0813">Transport</keyword>
<dbReference type="InParanoid" id="Q9X011"/>